<dbReference type="GO" id="GO:0016846">
    <property type="term" value="F:carbon-sulfur lyase activity"/>
    <property type="evidence" value="ECO:0007669"/>
    <property type="project" value="InterPro"/>
</dbReference>
<dbReference type="InterPro" id="IPR011057">
    <property type="entry name" value="Mss4-like_sf"/>
</dbReference>
<name>A0A1I3VVU3_9LACT</name>
<organism evidence="6 7">
    <name type="scientific">Marinilactibacillus piezotolerans</name>
    <dbReference type="NCBI Taxonomy" id="258723"/>
    <lineage>
        <taxon>Bacteria</taxon>
        <taxon>Bacillati</taxon>
        <taxon>Bacillota</taxon>
        <taxon>Bacilli</taxon>
        <taxon>Lactobacillales</taxon>
        <taxon>Carnobacteriaceae</taxon>
        <taxon>Marinilactibacillus</taxon>
    </lineage>
</organism>
<reference evidence="7" key="1">
    <citation type="submission" date="2016-10" db="EMBL/GenBank/DDBJ databases">
        <authorList>
            <person name="Varghese N."/>
            <person name="Submissions S."/>
        </authorList>
    </citation>
    <scope>NUCLEOTIDE SEQUENCE [LARGE SCALE GENOMIC DNA]</scope>
    <source>
        <strain evidence="7">DSM 16108</strain>
    </source>
</reference>
<sequence>MENLQGQCLCGRTIITVSQITRDVTVCHCSMCRKQAAGPMFYTDRVPDNQIHFNQKETVGVYPSSKEIERGFCNQCGTFLFFRNTKQQMTSMNPELFDEQISALNFEKEIYYDDKPDYYVFANKTIKRP</sequence>
<evidence type="ECO:0000259" key="5">
    <source>
        <dbReference type="PROSITE" id="PS51891"/>
    </source>
</evidence>
<dbReference type="PROSITE" id="PS51891">
    <property type="entry name" value="CENP_V_GFA"/>
    <property type="match status" value="1"/>
</dbReference>
<keyword evidence="4" id="KW-0456">Lyase</keyword>
<comment type="similarity">
    <text evidence="1">Belongs to the Gfa family.</text>
</comment>
<proteinExistence type="inferred from homology"/>
<evidence type="ECO:0000313" key="7">
    <source>
        <dbReference type="Proteomes" id="UP000199589"/>
    </source>
</evidence>
<dbReference type="OrthoDB" id="4188830at2"/>
<dbReference type="Gene3D" id="3.90.1590.10">
    <property type="entry name" value="glutathione-dependent formaldehyde- activating enzyme (gfa)"/>
    <property type="match status" value="1"/>
</dbReference>
<accession>A0A1I3VVU3</accession>
<keyword evidence="3" id="KW-0862">Zinc</keyword>
<dbReference type="Pfam" id="PF04828">
    <property type="entry name" value="GFA"/>
    <property type="match status" value="1"/>
</dbReference>
<evidence type="ECO:0000256" key="3">
    <source>
        <dbReference type="ARBA" id="ARBA00022833"/>
    </source>
</evidence>
<gene>
    <name evidence="6" type="ORF">SAMN04488569_100540</name>
</gene>
<evidence type="ECO:0000256" key="2">
    <source>
        <dbReference type="ARBA" id="ARBA00022723"/>
    </source>
</evidence>
<feature type="domain" description="CENP-V/GFA" evidence="5">
    <location>
        <begin position="4"/>
        <end position="113"/>
    </location>
</feature>
<evidence type="ECO:0000256" key="1">
    <source>
        <dbReference type="ARBA" id="ARBA00005495"/>
    </source>
</evidence>
<dbReference type="PANTHER" id="PTHR33337:SF40">
    <property type="entry name" value="CENP-V_GFA DOMAIN-CONTAINING PROTEIN-RELATED"/>
    <property type="match status" value="1"/>
</dbReference>
<dbReference type="AlphaFoldDB" id="A0A1I3VVU3"/>
<dbReference type="PANTHER" id="PTHR33337">
    <property type="entry name" value="GFA DOMAIN-CONTAINING PROTEIN"/>
    <property type="match status" value="1"/>
</dbReference>
<dbReference type="RefSeq" id="WP_091895898.1">
    <property type="nucleotide sequence ID" value="NZ_FOSJ01000005.1"/>
</dbReference>
<dbReference type="EMBL" id="FOSJ01000005">
    <property type="protein sequence ID" value="SFJ99312.1"/>
    <property type="molecule type" value="Genomic_DNA"/>
</dbReference>
<keyword evidence="7" id="KW-1185">Reference proteome</keyword>
<keyword evidence="2" id="KW-0479">Metal-binding</keyword>
<dbReference type="Proteomes" id="UP000199589">
    <property type="component" value="Unassembled WGS sequence"/>
</dbReference>
<dbReference type="InterPro" id="IPR006913">
    <property type="entry name" value="CENP-V/GFA"/>
</dbReference>
<dbReference type="SUPFAM" id="SSF51316">
    <property type="entry name" value="Mss4-like"/>
    <property type="match status" value="1"/>
</dbReference>
<dbReference type="GO" id="GO:0046872">
    <property type="term" value="F:metal ion binding"/>
    <property type="evidence" value="ECO:0007669"/>
    <property type="project" value="UniProtKB-KW"/>
</dbReference>
<evidence type="ECO:0000313" key="6">
    <source>
        <dbReference type="EMBL" id="SFJ99312.1"/>
    </source>
</evidence>
<protein>
    <submittedName>
        <fullName evidence="6">Uncharacterized conserved protein</fullName>
    </submittedName>
</protein>
<evidence type="ECO:0000256" key="4">
    <source>
        <dbReference type="ARBA" id="ARBA00023239"/>
    </source>
</evidence>